<accession>A0A087U8D5</accession>
<gene>
    <name evidence="1" type="ORF">X975_05930</name>
</gene>
<evidence type="ECO:0000313" key="2">
    <source>
        <dbReference type="Proteomes" id="UP000054359"/>
    </source>
</evidence>
<protein>
    <submittedName>
        <fullName evidence="1">Uncharacterized protein</fullName>
    </submittedName>
</protein>
<proteinExistence type="predicted"/>
<dbReference type="OrthoDB" id="6437604at2759"/>
<dbReference type="AlphaFoldDB" id="A0A087U8D5"/>
<keyword evidence="2" id="KW-1185">Reference proteome</keyword>
<organism evidence="1 2">
    <name type="scientific">Stegodyphus mimosarum</name>
    <name type="common">African social velvet spider</name>
    <dbReference type="NCBI Taxonomy" id="407821"/>
    <lineage>
        <taxon>Eukaryota</taxon>
        <taxon>Metazoa</taxon>
        <taxon>Ecdysozoa</taxon>
        <taxon>Arthropoda</taxon>
        <taxon>Chelicerata</taxon>
        <taxon>Arachnida</taxon>
        <taxon>Araneae</taxon>
        <taxon>Araneomorphae</taxon>
        <taxon>Entelegynae</taxon>
        <taxon>Eresoidea</taxon>
        <taxon>Eresidae</taxon>
        <taxon>Stegodyphus</taxon>
    </lineage>
</organism>
<dbReference type="EMBL" id="KK118697">
    <property type="protein sequence ID" value="KFM73624.1"/>
    <property type="molecule type" value="Genomic_DNA"/>
</dbReference>
<feature type="non-terminal residue" evidence="1">
    <location>
        <position position="102"/>
    </location>
</feature>
<name>A0A087U8D5_STEMI</name>
<sequence length="102" mass="11969">MSTSEAKPRLRYGRDYLLQLRMHPLSIQRPKNLAEFEMAKEKLYLNQINSIAMFPNKHLLPTNVSSDILHSFVNLENSKNILRQHRALPSYFPTYYPLYASS</sequence>
<evidence type="ECO:0000313" key="1">
    <source>
        <dbReference type="EMBL" id="KFM73624.1"/>
    </source>
</evidence>
<dbReference type="Proteomes" id="UP000054359">
    <property type="component" value="Unassembled WGS sequence"/>
</dbReference>
<reference evidence="1 2" key="1">
    <citation type="submission" date="2013-11" db="EMBL/GenBank/DDBJ databases">
        <title>Genome sequencing of Stegodyphus mimosarum.</title>
        <authorList>
            <person name="Bechsgaard J."/>
        </authorList>
    </citation>
    <scope>NUCLEOTIDE SEQUENCE [LARGE SCALE GENOMIC DNA]</scope>
</reference>